<dbReference type="GO" id="GO:0003677">
    <property type="term" value="F:DNA binding"/>
    <property type="evidence" value="ECO:0007669"/>
    <property type="project" value="InterPro"/>
</dbReference>
<dbReference type="Pfam" id="PF16193">
    <property type="entry name" value="AAA_assoc_2"/>
    <property type="match status" value="1"/>
</dbReference>
<dbReference type="CDD" id="cd00009">
    <property type="entry name" value="AAA"/>
    <property type="match status" value="1"/>
</dbReference>
<accession>H0ULN9</accession>
<dbReference type="SMART" id="SM00382">
    <property type="entry name" value="AAA"/>
    <property type="match status" value="1"/>
</dbReference>
<evidence type="ECO:0000256" key="3">
    <source>
        <dbReference type="ARBA" id="ARBA00022840"/>
    </source>
</evidence>
<dbReference type="SUPFAM" id="SSF52540">
    <property type="entry name" value="P-loop containing nucleoside triphosphate hydrolases"/>
    <property type="match status" value="1"/>
</dbReference>
<dbReference type="Gene3D" id="1.10.3710.10">
    <property type="entry name" value="DNA polymerase III clamp loader subunits, C-terminal domain"/>
    <property type="match status" value="1"/>
</dbReference>
<dbReference type="STRING" id="885272.JonanDRAFT_0069"/>
<organism evidence="5 6">
    <name type="scientific">Jonquetella anthropi DSM 22815</name>
    <dbReference type="NCBI Taxonomy" id="885272"/>
    <lineage>
        <taxon>Bacteria</taxon>
        <taxon>Thermotogati</taxon>
        <taxon>Synergistota</taxon>
        <taxon>Synergistia</taxon>
        <taxon>Synergistales</taxon>
        <taxon>Dethiosulfovibrionaceae</taxon>
        <taxon>Jonquetella</taxon>
    </lineage>
</organism>
<keyword evidence="6" id="KW-1185">Reference proteome</keyword>
<dbReference type="InterPro" id="IPR003959">
    <property type="entry name" value="ATPase_AAA_core"/>
</dbReference>
<keyword evidence="3" id="KW-0067">ATP-binding</keyword>
<evidence type="ECO:0000313" key="6">
    <source>
        <dbReference type="Proteomes" id="UP000003806"/>
    </source>
</evidence>
<evidence type="ECO:0000256" key="2">
    <source>
        <dbReference type="ARBA" id="ARBA00022741"/>
    </source>
</evidence>
<dbReference type="PANTHER" id="PTHR13779">
    <property type="entry name" value="WERNER HELICASE-INTERACTING PROTEIN 1 FAMILY MEMBER"/>
    <property type="match status" value="1"/>
</dbReference>
<sequence length="426" mass="47044">MTDWETPLAERMRPRSLDEYRGHSSILAPGAPLRRFLEEGDVPSCILYGPPGVGKTALVRLMGRVTGRELLEINAVSAKVSELRDLVDRAADLRRLSGRSAIAFVDELYHFNRSQQDALLPSVERGEVILVGTTTENPRFEINKTLLSRLLVFEIGPLEKEDLVEILKSALTDRERGLGELELSASDDVIEAIAASAGGDGRQALTRLEFLSRAIAVSGRRTIEEDDLTKSLPAAFVRHDRRQDDHYAVISAMIKSIRGSDPDAAVYWLARLIEGGEDVRFIARRLMILAAEDVGLADPQALVVATAGADAADRVGWPEARIILSEVALYLAAAPKSNSAYLAVGKAQDAIRRGDLLAVPSHLINGQPGYQYPHDFPNHWTAQAYLPKPRRFYEPGSMGVESRIAARLAMFWRRFQEKDEKSGEPD</sequence>
<evidence type="ECO:0000256" key="1">
    <source>
        <dbReference type="ARBA" id="ARBA00008959"/>
    </source>
</evidence>
<evidence type="ECO:0000313" key="5">
    <source>
        <dbReference type="EMBL" id="EHM12504.1"/>
    </source>
</evidence>
<dbReference type="InterPro" id="IPR003593">
    <property type="entry name" value="AAA+_ATPase"/>
</dbReference>
<reference evidence="5 6" key="1">
    <citation type="submission" date="2011-11" db="EMBL/GenBank/DDBJ databases">
        <title>The Noncontiguous Finished genome of Jonquetella anthropi DSM 22815.</title>
        <authorList>
            <consortium name="US DOE Joint Genome Institute (JGI-PGF)"/>
            <person name="Lucas S."/>
            <person name="Copeland A."/>
            <person name="Lapidus A."/>
            <person name="Glavina del Rio T."/>
            <person name="Dalin E."/>
            <person name="Tice H."/>
            <person name="Bruce D."/>
            <person name="Goodwin L."/>
            <person name="Pitluck S."/>
            <person name="Peters L."/>
            <person name="Mikhailova N."/>
            <person name="Held B."/>
            <person name="Kyrpides N."/>
            <person name="Mavromatis K."/>
            <person name="Ivanova N."/>
            <person name="Markowitz V."/>
            <person name="Cheng J.-F."/>
            <person name="Hugenholtz P."/>
            <person name="Woyke T."/>
            <person name="Wu D."/>
            <person name="Gronow S."/>
            <person name="Wellnitz S."/>
            <person name="Brambilla E."/>
            <person name="Klenk H.-P."/>
            <person name="Eisen J.A."/>
        </authorList>
    </citation>
    <scope>NUCLEOTIDE SEQUENCE [LARGE SCALE GENOMIC DNA]</scope>
    <source>
        <strain evidence="5 6">DSM 22815</strain>
    </source>
</reference>
<dbReference type="GO" id="GO:0005524">
    <property type="term" value="F:ATP binding"/>
    <property type="evidence" value="ECO:0007669"/>
    <property type="project" value="UniProtKB-KW"/>
</dbReference>
<dbReference type="PANTHER" id="PTHR13779:SF7">
    <property type="entry name" value="ATPASE WRNIP1"/>
    <property type="match status" value="1"/>
</dbReference>
<comment type="similarity">
    <text evidence="1">Belongs to the AAA ATPase family. RarA/MGS1/WRNIP1 subfamily.</text>
</comment>
<dbReference type="InterPro" id="IPR008921">
    <property type="entry name" value="DNA_pol3_clamp-load_cplx_C"/>
</dbReference>
<proteinExistence type="inferred from homology"/>
<dbReference type="EMBL" id="CM001376">
    <property type="protein sequence ID" value="EHM12504.1"/>
    <property type="molecule type" value="Genomic_DNA"/>
</dbReference>
<dbReference type="HOGENOM" id="CLU_017985_0_3_0"/>
<dbReference type="GO" id="GO:0006261">
    <property type="term" value="P:DNA-templated DNA replication"/>
    <property type="evidence" value="ECO:0007669"/>
    <property type="project" value="TreeGrafter"/>
</dbReference>
<dbReference type="InterPro" id="IPR051314">
    <property type="entry name" value="AAA_ATPase_RarA/MGS1/WRNIP1"/>
</dbReference>
<dbReference type="Gene3D" id="1.20.272.10">
    <property type="match status" value="1"/>
</dbReference>
<feature type="domain" description="AAA+ ATPase" evidence="4">
    <location>
        <begin position="41"/>
        <end position="157"/>
    </location>
</feature>
<dbReference type="GO" id="GO:0017116">
    <property type="term" value="F:single-stranded DNA helicase activity"/>
    <property type="evidence" value="ECO:0007669"/>
    <property type="project" value="TreeGrafter"/>
</dbReference>
<dbReference type="FunFam" id="1.20.272.10:FF:000001">
    <property type="entry name" value="Putative AAA family ATPase"/>
    <property type="match status" value="1"/>
</dbReference>
<dbReference type="GO" id="GO:0016887">
    <property type="term" value="F:ATP hydrolysis activity"/>
    <property type="evidence" value="ECO:0007669"/>
    <property type="project" value="InterPro"/>
</dbReference>
<evidence type="ECO:0000259" key="4">
    <source>
        <dbReference type="SMART" id="SM00382"/>
    </source>
</evidence>
<dbReference type="OrthoDB" id="9778364at2"/>
<dbReference type="CDD" id="cd18139">
    <property type="entry name" value="HLD_clamp_RarA"/>
    <property type="match status" value="1"/>
</dbReference>
<dbReference type="Gene3D" id="1.10.8.60">
    <property type="match status" value="1"/>
</dbReference>
<dbReference type="eggNOG" id="COG2256">
    <property type="taxonomic scope" value="Bacteria"/>
</dbReference>
<dbReference type="GO" id="GO:0000731">
    <property type="term" value="P:DNA synthesis involved in DNA repair"/>
    <property type="evidence" value="ECO:0007669"/>
    <property type="project" value="TreeGrafter"/>
</dbReference>
<dbReference type="Pfam" id="PF00004">
    <property type="entry name" value="AAA"/>
    <property type="match status" value="1"/>
</dbReference>
<dbReference type="AlphaFoldDB" id="H0ULN9"/>
<dbReference type="InterPro" id="IPR027417">
    <property type="entry name" value="P-loop_NTPase"/>
</dbReference>
<dbReference type="InterPro" id="IPR032423">
    <property type="entry name" value="AAA_assoc_2"/>
</dbReference>
<keyword evidence="2" id="KW-0547">Nucleotide-binding</keyword>
<protein>
    <submittedName>
        <fullName evidence="5">AAA ATPase</fullName>
    </submittedName>
</protein>
<dbReference type="SUPFAM" id="SSF48019">
    <property type="entry name" value="post-AAA+ oligomerization domain-like"/>
    <property type="match status" value="1"/>
</dbReference>
<dbReference type="GO" id="GO:0008047">
    <property type="term" value="F:enzyme activator activity"/>
    <property type="evidence" value="ECO:0007669"/>
    <property type="project" value="TreeGrafter"/>
</dbReference>
<dbReference type="Proteomes" id="UP000003806">
    <property type="component" value="Chromosome"/>
</dbReference>
<name>H0ULN9_9BACT</name>
<dbReference type="RefSeq" id="WP_008520012.1">
    <property type="nucleotide sequence ID" value="NZ_CM001376.1"/>
</dbReference>
<dbReference type="InterPro" id="IPR021886">
    <property type="entry name" value="MgsA_C"/>
</dbReference>
<dbReference type="Pfam" id="PF12002">
    <property type="entry name" value="MgsA_C"/>
    <property type="match status" value="1"/>
</dbReference>
<dbReference type="Gene3D" id="3.40.50.300">
    <property type="entry name" value="P-loop containing nucleotide triphosphate hydrolases"/>
    <property type="match status" value="1"/>
</dbReference>
<gene>
    <name evidence="5" type="ORF">JonanDRAFT_0069</name>
</gene>